<keyword evidence="4 5" id="KW-0472">Membrane</keyword>
<evidence type="ECO:0000313" key="6">
    <source>
        <dbReference type="EMBL" id="QHI38843.1"/>
    </source>
</evidence>
<evidence type="ECO:0000256" key="5">
    <source>
        <dbReference type="SAM" id="Phobius"/>
    </source>
</evidence>
<reference evidence="6 7" key="1">
    <citation type="journal article" date="2013" name="Int. J. Syst. Evol. Microbiol.">
        <title>Kordia antarctica sp. nov., isolated from Antarctic seawater.</title>
        <authorList>
            <person name="Baek K."/>
            <person name="Choi A."/>
            <person name="Kang I."/>
            <person name="Lee K."/>
            <person name="Cho J.C."/>
        </authorList>
    </citation>
    <scope>NUCLEOTIDE SEQUENCE [LARGE SCALE GENOMIC DNA]</scope>
    <source>
        <strain evidence="6 7">IMCC3317</strain>
    </source>
</reference>
<protein>
    <recommendedName>
        <fullName evidence="8">DoxX-like family protein</fullName>
    </recommendedName>
</protein>
<sequence length="119" mass="13334">MKTQKIIYYVATGLLSMLMLFSAGMYILNNAEVSGMFTNFGYPTYIIYPLAIAKILGVIAIWQTKSQVLKEWAYAGFFFDLILAFFAHYMISDGEQGASIAGMVFLMTSYYLGKKIASN</sequence>
<proteinExistence type="predicted"/>
<feature type="transmembrane region" description="Helical" evidence="5">
    <location>
        <begin position="97"/>
        <end position="113"/>
    </location>
</feature>
<evidence type="ECO:0000256" key="2">
    <source>
        <dbReference type="ARBA" id="ARBA00022692"/>
    </source>
</evidence>
<comment type="subcellular location">
    <subcellularLocation>
        <location evidence="1">Membrane</location>
        <topology evidence="1">Multi-pass membrane protein</topology>
    </subcellularLocation>
</comment>
<dbReference type="InterPro" id="IPR032808">
    <property type="entry name" value="DoxX"/>
</dbReference>
<dbReference type="RefSeq" id="WP_160131370.1">
    <property type="nucleotide sequence ID" value="NZ_CP019288.1"/>
</dbReference>
<gene>
    <name evidence="6" type="ORF">IMCC3317_42430</name>
</gene>
<feature type="transmembrane region" description="Helical" evidence="5">
    <location>
        <begin position="72"/>
        <end position="91"/>
    </location>
</feature>
<dbReference type="Proteomes" id="UP000464657">
    <property type="component" value="Chromosome"/>
</dbReference>
<dbReference type="GO" id="GO:0016020">
    <property type="term" value="C:membrane"/>
    <property type="evidence" value="ECO:0007669"/>
    <property type="project" value="UniProtKB-SubCell"/>
</dbReference>
<dbReference type="Pfam" id="PF13564">
    <property type="entry name" value="DoxX_2"/>
    <property type="match status" value="1"/>
</dbReference>
<evidence type="ECO:0000313" key="7">
    <source>
        <dbReference type="Proteomes" id="UP000464657"/>
    </source>
</evidence>
<organism evidence="6 7">
    <name type="scientific">Kordia antarctica</name>
    <dbReference type="NCBI Taxonomy" id="1218801"/>
    <lineage>
        <taxon>Bacteria</taxon>
        <taxon>Pseudomonadati</taxon>
        <taxon>Bacteroidota</taxon>
        <taxon>Flavobacteriia</taxon>
        <taxon>Flavobacteriales</taxon>
        <taxon>Flavobacteriaceae</taxon>
        <taxon>Kordia</taxon>
    </lineage>
</organism>
<keyword evidence="7" id="KW-1185">Reference proteome</keyword>
<dbReference type="KEGG" id="kan:IMCC3317_42430"/>
<dbReference type="AlphaFoldDB" id="A0A7L4ZQ24"/>
<evidence type="ECO:0000256" key="1">
    <source>
        <dbReference type="ARBA" id="ARBA00004141"/>
    </source>
</evidence>
<evidence type="ECO:0000256" key="4">
    <source>
        <dbReference type="ARBA" id="ARBA00023136"/>
    </source>
</evidence>
<dbReference type="EMBL" id="CP019288">
    <property type="protein sequence ID" value="QHI38843.1"/>
    <property type="molecule type" value="Genomic_DNA"/>
</dbReference>
<feature type="transmembrane region" description="Helical" evidence="5">
    <location>
        <begin position="7"/>
        <end position="28"/>
    </location>
</feature>
<dbReference type="OrthoDB" id="7960583at2"/>
<feature type="transmembrane region" description="Helical" evidence="5">
    <location>
        <begin position="40"/>
        <end position="60"/>
    </location>
</feature>
<accession>A0A7L4ZQ24</accession>
<keyword evidence="2 5" id="KW-0812">Transmembrane</keyword>
<evidence type="ECO:0000256" key="3">
    <source>
        <dbReference type="ARBA" id="ARBA00022989"/>
    </source>
</evidence>
<evidence type="ECO:0008006" key="8">
    <source>
        <dbReference type="Google" id="ProtNLM"/>
    </source>
</evidence>
<name>A0A7L4ZQ24_9FLAO</name>
<keyword evidence="3 5" id="KW-1133">Transmembrane helix</keyword>